<dbReference type="Gene3D" id="3.20.20.80">
    <property type="entry name" value="Glycosidases"/>
    <property type="match status" value="1"/>
</dbReference>
<dbReference type="AlphaFoldDB" id="A0A1F5FPM7"/>
<gene>
    <name evidence="1" type="ORF">A2572_04250</name>
</gene>
<evidence type="ECO:0008006" key="3">
    <source>
        <dbReference type="Google" id="ProtNLM"/>
    </source>
</evidence>
<dbReference type="EMBL" id="MFAQ01000041">
    <property type="protein sequence ID" value="OGD81568.1"/>
    <property type="molecule type" value="Genomic_DNA"/>
</dbReference>
<evidence type="ECO:0000313" key="2">
    <source>
        <dbReference type="Proteomes" id="UP000179237"/>
    </source>
</evidence>
<reference evidence="1 2" key="1">
    <citation type="journal article" date="2016" name="Nat. Commun.">
        <title>Thousands of microbial genomes shed light on interconnected biogeochemical processes in an aquifer system.</title>
        <authorList>
            <person name="Anantharaman K."/>
            <person name="Brown C.T."/>
            <person name="Hug L.A."/>
            <person name="Sharon I."/>
            <person name="Castelle C.J."/>
            <person name="Probst A.J."/>
            <person name="Thomas B.C."/>
            <person name="Singh A."/>
            <person name="Wilkins M.J."/>
            <person name="Karaoz U."/>
            <person name="Brodie E.L."/>
            <person name="Williams K.H."/>
            <person name="Hubbard S.S."/>
            <person name="Banfield J.F."/>
        </authorList>
    </citation>
    <scope>NUCLEOTIDE SEQUENCE [LARGE SCALE GENOMIC DNA]</scope>
</reference>
<organism evidence="1 2">
    <name type="scientific">Candidatus Collierbacteria bacterium RIFOXYD1_FULL_40_9</name>
    <dbReference type="NCBI Taxonomy" id="1817731"/>
    <lineage>
        <taxon>Bacteria</taxon>
        <taxon>Candidatus Collieribacteriota</taxon>
    </lineage>
</organism>
<name>A0A1F5FPM7_9BACT</name>
<protein>
    <recommendedName>
        <fullName evidence="3">Asl1-like glycosyl hydrolase catalytic domain-containing protein</fullName>
    </recommendedName>
</protein>
<comment type="caution">
    <text evidence="1">The sequence shown here is derived from an EMBL/GenBank/DDBJ whole genome shotgun (WGS) entry which is preliminary data.</text>
</comment>
<proteinExistence type="predicted"/>
<sequence>MQLPISLFFFLFVLFGQAYAIVDPVASPNNKLGLHILFPDEVGKAADIVNNHDQGQWGYVVIPIQSTDRNRDKWQHFLDKCKEHKVIPIIRIATTANGPHWELPSHYDMVDFANFLNELDWPTKNRYIIVLNEVNRNDEFGGKANPEQYADFLNLAIDVFKSKSEDFFMLSAGLDNAANDPKNSIKWSTFLDRMHSHRSDIFSRVDGWVSHAYPNPDFSARADLKGENKISSFESDLNRLQKYTAKNLPVFITETGWSDKYLSHKQIGLYYAYAFEKVWSNPQVVMVAPFLLSAQDGPFVQFSFLDKEDKPKEFVEEFSKFATIGNPQLPPINQIVIELPIASSEAEIISTPSSVLSLETESKRLNIFQRIYNKIVSIFF</sequence>
<accession>A0A1F5FPM7</accession>
<dbReference type="SUPFAM" id="SSF51445">
    <property type="entry name" value="(Trans)glycosidases"/>
    <property type="match status" value="1"/>
</dbReference>
<evidence type="ECO:0000313" key="1">
    <source>
        <dbReference type="EMBL" id="OGD81568.1"/>
    </source>
</evidence>
<dbReference type="Proteomes" id="UP000179237">
    <property type="component" value="Unassembled WGS sequence"/>
</dbReference>
<dbReference type="InterPro" id="IPR017853">
    <property type="entry name" value="GH"/>
</dbReference>